<dbReference type="Gene3D" id="3.30.1540.10">
    <property type="entry name" value="formyl-coa transferase, domain 3"/>
    <property type="match status" value="1"/>
</dbReference>
<dbReference type="RefSeq" id="WP_338448246.1">
    <property type="nucleotide sequence ID" value="NZ_CP137640.1"/>
</dbReference>
<reference evidence="3 4" key="1">
    <citation type="submission" date="2023-10" db="EMBL/GenBank/DDBJ databases">
        <title>Niallia locisalis sp.nov. isolated from a salt pond sample.</title>
        <authorList>
            <person name="Li X.-J."/>
            <person name="Dong L."/>
        </authorList>
    </citation>
    <scope>NUCLEOTIDE SEQUENCE [LARGE SCALE GENOMIC DNA]</scope>
    <source>
        <strain evidence="3 4">DSM 29761</strain>
    </source>
</reference>
<accession>A0ABZ2CBD1</accession>
<protein>
    <submittedName>
        <fullName evidence="3">L-carnitine CoA-transferase</fullName>
        <ecNumber evidence="3">2.8.3.21</ecNumber>
    </submittedName>
</protein>
<keyword evidence="2 3" id="KW-0808">Transferase</keyword>
<dbReference type="PANTHER" id="PTHR48228:SF6">
    <property type="entry name" value="L-CARNITINE COA-TRANSFERASE"/>
    <property type="match status" value="1"/>
</dbReference>
<gene>
    <name evidence="3" type="primary">caiB</name>
    <name evidence="3" type="ORF">R4Z09_18620</name>
</gene>
<dbReference type="InterPro" id="IPR050509">
    <property type="entry name" value="CoA-transferase_III"/>
</dbReference>
<dbReference type="Pfam" id="PF02515">
    <property type="entry name" value="CoA_transf_3"/>
    <property type="match status" value="1"/>
</dbReference>
<name>A0ABZ2CBD1_9BACI</name>
<sequence>MLANNNLPEFGPLQGIKVLHADQVLAGPHCAQLFADFGADVIWVENAVTPDLSRFAGTMQAPQERRNQRTISLNIPTPEGEEIFLKLIKEVDIFIEAAKGGQYEKWGLTDEHLWEINPQLVIIHISGFGQTGIDKYIKRPSFDALAQAFSGYMSVNGFADRPPIAAQPFTGDYMTGVYAAFAGMAAVYRAKMTGEGESIDVAQYEVLLRAQYWATDYLTRGKEYGRQGNHHTDFAAVGLYTCQDGEYVYVFWMGAGTLKKGLPLLGMEYGTDLIPEGTGSIRLNTPAGDMVEERLKEFCQSKPASEVEEILLEAGIPCSKIMDYQSLSEDPHVQIREVFTEWEDNEGNVIKGVNVVPKFKKNPGRTWRAMPDIGMDNEEILTELGYSSEDINRFYKKRTVRRSKEKEKQNI</sequence>
<dbReference type="InterPro" id="IPR023606">
    <property type="entry name" value="CoA-Trfase_III_dom_1_sf"/>
</dbReference>
<dbReference type="SUPFAM" id="SSF89796">
    <property type="entry name" value="CoA-transferase family III (CaiB/BaiF)"/>
    <property type="match status" value="1"/>
</dbReference>
<dbReference type="NCBIfam" id="NF002914">
    <property type="entry name" value="PRK03525.1"/>
    <property type="match status" value="1"/>
</dbReference>
<dbReference type="GO" id="GO:0016740">
    <property type="term" value="F:transferase activity"/>
    <property type="evidence" value="ECO:0007669"/>
    <property type="project" value="UniProtKB-KW"/>
</dbReference>
<dbReference type="EC" id="2.8.3.21" evidence="3"/>
<dbReference type="InterPro" id="IPR044855">
    <property type="entry name" value="CoA-Trfase_III_dom3_sf"/>
</dbReference>
<comment type="similarity">
    <text evidence="1">Belongs to the CoA-transferase III family.</text>
</comment>
<proteinExistence type="inferred from homology"/>
<evidence type="ECO:0000256" key="1">
    <source>
        <dbReference type="ARBA" id="ARBA00008383"/>
    </source>
</evidence>
<evidence type="ECO:0000313" key="3">
    <source>
        <dbReference type="EMBL" id="WVX79312.1"/>
    </source>
</evidence>
<evidence type="ECO:0000256" key="2">
    <source>
        <dbReference type="ARBA" id="ARBA00022679"/>
    </source>
</evidence>
<dbReference type="PANTHER" id="PTHR48228">
    <property type="entry name" value="SUCCINYL-COA--D-CITRAMALATE COA-TRANSFERASE"/>
    <property type="match status" value="1"/>
</dbReference>
<dbReference type="Gene3D" id="3.40.50.10540">
    <property type="entry name" value="Crotonobetainyl-coa:carnitine coa-transferase, domain 1"/>
    <property type="match status" value="1"/>
</dbReference>
<keyword evidence="4" id="KW-1185">Reference proteome</keyword>
<organism evidence="3 4">
    <name type="scientific">Niallia oryzisoli</name>
    <dbReference type="NCBI Taxonomy" id="1737571"/>
    <lineage>
        <taxon>Bacteria</taxon>
        <taxon>Bacillati</taxon>
        <taxon>Bacillota</taxon>
        <taxon>Bacilli</taxon>
        <taxon>Bacillales</taxon>
        <taxon>Bacillaceae</taxon>
        <taxon>Niallia</taxon>
    </lineage>
</organism>
<dbReference type="InterPro" id="IPR003673">
    <property type="entry name" value="CoA-Trfase_fam_III"/>
</dbReference>
<dbReference type="EMBL" id="CP137640">
    <property type="protein sequence ID" value="WVX79312.1"/>
    <property type="molecule type" value="Genomic_DNA"/>
</dbReference>
<dbReference type="Proteomes" id="UP001357223">
    <property type="component" value="Chromosome"/>
</dbReference>
<evidence type="ECO:0000313" key="4">
    <source>
        <dbReference type="Proteomes" id="UP001357223"/>
    </source>
</evidence>